<comment type="caution">
    <text evidence="1">The sequence shown here is derived from an EMBL/GenBank/DDBJ whole genome shotgun (WGS) entry which is preliminary data.</text>
</comment>
<keyword evidence="2" id="KW-1185">Reference proteome</keyword>
<feature type="non-terminal residue" evidence="1">
    <location>
        <position position="1"/>
    </location>
</feature>
<dbReference type="AlphaFoldDB" id="A0AAN5CL56"/>
<dbReference type="EMBL" id="BTRK01000004">
    <property type="protein sequence ID" value="GMR46374.1"/>
    <property type="molecule type" value="Genomic_DNA"/>
</dbReference>
<proteinExistence type="predicted"/>
<gene>
    <name evidence="1" type="ORF">PMAYCL1PPCAC_16569</name>
</gene>
<evidence type="ECO:0000313" key="2">
    <source>
        <dbReference type="Proteomes" id="UP001328107"/>
    </source>
</evidence>
<name>A0AAN5CL56_9BILA</name>
<evidence type="ECO:0000313" key="1">
    <source>
        <dbReference type="EMBL" id="GMR46374.1"/>
    </source>
</evidence>
<accession>A0AAN5CL56</accession>
<organism evidence="1 2">
    <name type="scientific">Pristionchus mayeri</name>
    <dbReference type="NCBI Taxonomy" id="1317129"/>
    <lineage>
        <taxon>Eukaryota</taxon>
        <taxon>Metazoa</taxon>
        <taxon>Ecdysozoa</taxon>
        <taxon>Nematoda</taxon>
        <taxon>Chromadorea</taxon>
        <taxon>Rhabditida</taxon>
        <taxon>Rhabditina</taxon>
        <taxon>Diplogasteromorpha</taxon>
        <taxon>Diplogasteroidea</taxon>
        <taxon>Neodiplogasteridae</taxon>
        <taxon>Pristionchus</taxon>
    </lineage>
</organism>
<sequence>LYMLILALLADAEKGEFSGFRRFIHRKIDRFFHWQAHKKPSLSFVNANASEKAYTKAVLSHRPSRSANSSPTFGRRLDDGSSCYKEVETRRITISVNVEGELCYY</sequence>
<reference evidence="2" key="1">
    <citation type="submission" date="2022-10" db="EMBL/GenBank/DDBJ databases">
        <title>Genome assembly of Pristionchus species.</title>
        <authorList>
            <person name="Yoshida K."/>
            <person name="Sommer R.J."/>
        </authorList>
    </citation>
    <scope>NUCLEOTIDE SEQUENCE [LARGE SCALE GENOMIC DNA]</scope>
    <source>
        <strain evidence="2">RS5460</strain>
    </source>
</reference>
<protein>
    <submittedName>
        <fullName evidence="1">Uncharacterized protein</fullName>
    </submittedName>
</protein>
<dbReference type="Proteomes" id="UP001328107">
    <property type="component" value="Unassembled WGS sequence"/>
</dbReference>